<proteinExistence type="inferred from homology"/>
<dbReference type="GO" id="GO:0044781">
    <property type="term" value="P:bacterial-type flagellum organization"/>
    <property type="evidence" value="ECO:0007669"/>
    <property type="project" value="UniProtKB-UniRule"/>
</dbReference>
<dbReference type="OrthoDB" id="280334at2"/>
<evidence type="ECO:0000256" key="3">
    <source>
        <dbReference type="RuleBase" id="RU362076"/>
    </source>
</evidence>
<dbReference type="EMBL" id="CP032416">
    <property type="protein sequence ID" value="AYD40680.1"/>
    <property type="molecule type" value="Genomic_DNA"/>
</dbReference>
<keyword evidence="2 3" id="KW-1005">Bacterial flagellum biogenesis</keyword>
<reference evidence="4 5" key="1">
    <citation type="journal article" date="2019" name="Int. J. Syst. Evol. Microbiol.">
        <title>Clostridium fermenticellae sp. nov., isolated from the mud in a fermentation cellar for the production of the Chinese liquor, baijiu.</title>
        <authorList>
            <person name="Xu P.X."/>
            <person name="Chai L.J."/>
            <person name="Qiu T."/>
            <person name="Zhang X.J."/>
            <person name="Lu Z.M."/>
            <person name="Xiao C."/>
            <person name="Wang S.T."/>
            <person name="Shen C.H."/>
            <person name="Shi J.S."/>
            <person name="Xu Z.H."/>
        </authorList>
    </citation>
    <scope>NUCLEOTIDE SEQUENCE [LARGE SCALE GENOMIC DNA]</scope>
    <source>
        <strain evidence="4 5">JN500901</strain>
    </source>
</reference>
<name>A0A386H4T5_9CLOT</name>
<evidence type="ECO:0000313" key="5">
    <source>
        <dbReference type="Proteomes" id="UP000266301"/>
    </source>
</evidence>
<gene>
    <name evidence="4" type="ORF">D4Z93_09105</name>
</gene>
<dbReference type="Proteomes" id="UP000266301">
    <property type="component" value="Chromosome"/>
</dbReference>
<dbReference type="Pfam" id="PF03963">
    <property type="entry name" value="FlgD"/>
    <property type="match status" value="1"/>
</dbReference>
<keyword evidence="4" id="KW-0282">Flagellum</keyword>
<keyword evidence="5" id="KW-1185">Reference proteome</keyword>
<organism evidence="4 5">
    <name type="scientific">Clostridium fermenticellae</name>
    <dbReference type="NCBI Taxonomy" id="2068654"/>
    <lineage>
        <taxon>Bacteria</taxon>
        <taxon>Bacillati</taxon>
        <taxon>Bacillota</taxon>
        <taxon>Clostridia</taxon>
        <taxon>Eubacteriales</taxon>
        <taxon>Clostridiaceae</taxon>
        <taxon>Clostridium</taxon>
    </lineage>
</organism>
<dbReference type="AlphaFoldDB" id="A0A386H4T5"/>
<evidence type="ECO:0000313" key="4">
    <source>
        <dbReference type="EMBL" id="AYD40680.1"/>
    </source>
</evidence>
<evidence type="ECO:0000256" key="2">
    <source>
        <dbReference type="ARBA" id="ARBA00022795"/>
    </source>
</evidence>
<comment type="function">
    <text evidence="3">Required for flagellar hook formation. May act as a scaffolding protein.</text>
</comment>
<protein>
    <recommendedName>
        <fullName evidence="3">Basal-body rod modification protein FlgD</fullName>
    </recommendedName>
</protein>
<keyword evidence="4" id="KW-0966">Cell projection</keyword>
<sequence length="223" mass="23996">MTAVTAADNTTTINDRLSQLSSNSSSTSKDENLFLKILAAELQNQDPTNAKDGTEYVSQMAQFSELQQMANLNTTLKMSSANSLIGNIVVLNKLDQNGNYYAGKVMDIIKNGDEIDLDVIVGQIKDSDGNLQNDVRTFTLDNVQAVGRKDDTGTSGTNMDLLNAAALIGKMVTLSDTDDNNNNYTGTIKSISKESDGIKVNVQMSTGETKEFSIDDITSVSDS</sequence>
<evidence type="ECO:0000256" key="1">
    <source>
        <dbReference type="ARBA" id="ARBA00010577"/>
    </source>
</evidence>
<dbReference type="KEGG" id="cfer:D4Z93_09105"/>
<keyword evidence="4" id="KW-0969">Cilium</keyword>
<accession>A0A386H4T5</accession>
<dbReference type="InterPro" id="IPR005648">
    <property type="entry name" value="FlgD"/>
</dbReference>
<comment type="similarity">
    <text evidence="1 3">Belongs to the FlgD family.</text>
</comment>
<dbReference type="RefSeq" id="WP_119972812.1">
    <property type="nucleotide sequence ID" value="NZ_CP032416.1"/>
</dbReference>